<dbReference type="SUPFAM" id="SSF52091">
    <property type="entry name" value="SpoIIaa-like"/>
    <property type="match status" value="1"/>
</dbReference>
<dbReference type="PROSITE" id="PS50801">
    <property type="entry name" value="STAS"/>
    <property type="match status" value="1"/>
</dbReference>
<evidence type="ECO:0000313" key="3">
    <source>
        <dbReference type="EMBL" id="GIF98914.1"/>
    </source>
</evidence>
<dbReference type="AlphaFoldDB" id="A0A8J3KN32"/>
<evidence type="ECO:0000313" key="4">
    <source>
        <dbReference type="Proteomes" id="UP000659904"/>
    </source>
</evidence>
<protein>
    <recommendedName>
        <fullName evidence="2">STAS domain-containing protein</fullName>
    </recommendedName>
</protein>
<dbReference type="InterPro" id="IPR036513">
    <property type="entry name" value="STAS_dom_sf"/>
</dbReference>
<dbReference type="CDD" id="cd07043">
    <property type="entry name" value="STAS_anti-anti-sigma_factors"/>
    <property type="match status" value="1"/>
</dbReference>
<feature type="domain" description="STAS" evidence="2">
    <location>
        <begin position="25"/>
        <end position="107"/>
    </location>
</feature>
<organism evidence="3 4">
    <name type="scientific">Catellatospora citrea</name>
    <dbReference type="NCBI Taxonomy" id="53366"/>
    <lineage>
        <taxon>Bacteria</taxon>
        <taxon>Bacillati</taxon>
        <taxon>Actinomycetota</taxon>
        <taxon>Actinomycetes</taxon>
        <taxon>Micromonosporales</taxon>
        <taxon>Micromonosporaceae</taxon>
        <taxon>Catellatospora</taxon>
    </lineage>
</organism>
<reference evidence="3 4" key="1">
    <citation type="submission" date="2021-01" db="EMBL/GenBank/DDBJ databases">
        <title>Whole genome shotgun sequence of Catellatospora citrea NBRC 14495.</title>
        <authorList>
            <person name="Komaki H."/>
            <person name="Tamura T."/>
        </authorList>
    </citation>
    <scope>NUCLEOTIDE SEQUENCE [LARGE SCALE GENOMIC DNA]</scope>
    <source>
        <strain evidence="3 4">NBRC 14495</strain>
    </source>
</reference>
<feature type="region of interest" description="Disordered" evidence="1">
    <location>
        <begin position="117"/>
        <end position="142"/>
    </location>
</feature>
<dbReference type="Pfam" id="PF01740">
    <property type="entry name" value="STAS"/>
    <property type="match status" value="1"/>
</dbReference>
<dbReference type="Proteomes" id="UP000659904">
    <property type="component" value="Unassembled WGS sequence"/>
</dbReference>
<accession>A0A8J3KN32</accession>
<evidence type="ECO:0000259" key="2">
    <source>
        <dbReference type="PROSITE" id="PS50801"/>
    </source>
</evidence>
<gene>
    <name evidence="3" type="ORF">Cci01nite_40080</name>
</gene>
<sequence>MGSGVEKHPMTITVTCTCQGRVARMRIAGDVDLMDAVDVSLARDRLAGMSCQVLFVDLAGVTFGGSALVHYLYALSARLPGAELSLCGASGLTTQIIKLTGLDQVAVLRDTLPPDWATAGTSSSERGLSAGRPALGKPQPAT</sequence>
<evidence type="ECO:0000256" key="1">
    <source>
        <dbReference type="SAM" id="MobiDB-lite"/>
    </source>
</evidence>
<dbReference type="InterPro" id="IPR002645">
    <property type="entry name" value="STAS_dom"/>
</dbReference>
<keyword evidence="4" id="KW-1185">Reference proteome</keyword>
<dbReference type="EMBL" id="BONH01000017">
    <property type="protein sequence ID" value="GIF98914.1"/>
    <property type="molecule type" value="Genomic_DNA"/>
</dbReference>
<dbReference type="Gene3D" id="3.30.750.24">
    <property type="entry name" value="STAS domain"/>
    <property type="match status" value="1"/>
</dbReference>
<name>A0A8J3KN32_9ACTN</name>
<comment type="caution">
    <text evidence="3">The sequence shown here is derived from an EMBL/GenBank/DDBJ whole genome shotgun (WGS) entry which is preliminary data.</text>
</comment>
<proteinExistence type="predicted"/>